<evidence type="ECO:0000313" key="1">
    <source>
        <dbReference type="EMBL" id="GAH32657.1"/>
    </source>
</evidence>
<evidence type="ECO:0008006" key="2">
    <source>
        <dbReference type="Google" id="ProtNLM"/>
    </source>
</evidence>
<dbReference type="EMBL" id="BARU01009082">
    <property type="protein sequence ID" value="GAH32657.1"/>
    <property type="molecule type" value="Genomic_DNA"/>
</dbReference>
<protein>
    <recommendedName>
        <fullName evidence="2">Three-Cys-motif partner protein TcmP</fullName>
    </recommendedName>
</protein>
<organism evidence="1">
    <name type="scientific">marine sediment metagenome</name>
    <dbReference type="NCBI Taxonomy" id="412755"/>
    <lineage>
        <taxon>unclassified sequences</taxon>
        <taxon>metagenomes</taxon>
        <taxon>ecological metagenomes</taxon>
    </lineage>
</organism>
<reference evidence="1" key="1">
    <citation type="journal article" date="2014" name="Front. Microbiol.">
        <title>High frequency of phylogenetically diverse reductive dehalogenase-homologous genes in deep subseafloor sedimentary metagenomes.</title>
        <authorList>
            <person name="Kawai M."/>
            <person name="Futagami T."/>
            <person name="Toyoda A."/>
            <person name="Takaki Y."/>
            <person name="Nishi S."/>
            <person name="Hori S."/>
            <person name="Arai W."/>
            <person name="Tsubouchi T."/>
            <person name="Morono Y."/>
            <person name="Uchiyama I."/>
            <person name="Ito T."/>
            <person name="Fujiyama A."/>
            <person name="Inagaki F."/>
            <person name="Takami H."/>
        </authorList>
    </citation>
    <scope>NUCLEOTIDE SEQUENCE</scope>
    <source>
        <strain evidence="1">Expedition CK06-06</strain>
    </source>
</reference>
<proteinExistence type="predicted"/>
<accession>X1EJ87</accession>
<name>X1EJ87_9ZZZZ</name>
<dbReference type="AlphaFoldDB" id="X1EJ87"/>
<comment type="caution">
    <text evidence="1">The sequence shown here is derived from an EMBL/GenBank/DDBJ whole genome shotgun (WGS) entry which is preliminary data.</text>
</comment>
<gene>
    <name evidence="1" type="ORF">S03H2_17582</name>
</gene>
<sequence>MFVNLMWRELDMQVQQKDIPGIAANLDKLFSGSEWKNRIIAQNQMDRAFQAASLLREKNEAKWCTPFFMLRGSKAIRYVLLHFTNHDKGRNLMKDTMWSVSPLDGNFARKSDNLSQGLLSIVKEPDLRSVENWVIQALKTSPKNWQQLSKYFLAENWRDKHLNDTIKKLIKDERIEVHGKQVKKANPLLSLKQSLR</sequence>